<keyword evidence="1" id="KW-0479">Metal-binding</keyword>
<dbReference type="RefSeq" id="XP_045958040.1">
    <property type="nucleotide sequence ID" value="XM_046102644.1"/>
</dbReference>
<feature type="repeat" description="ANK" evidence="5">
    <location>
        <begin position="872"/>
        <end position="904"/>
    </location>
</feature>
<dbReference type="SUPFAM" id="SSF57850">
    <property type="entry name" value="RING/U-box"/>
    <property type="match status" value="1"/>
</dbReference>
<dbReference type="InterPro" id="IPR043145">
    <property type="entry name" value="Znf_ZZ_sf"/>
</dbReference>
<dbReference type="InterPro" id="IPR036770">
    <property type="entry name" value="Ankyrin_rpt-contain_sf"/>
</dbReference>
<dbReference type="Pfam" id="PF13637">
    <property type="entry name" value="Ank_4"/>
    <property type="match status" value="1"/>
</dbReference>
<dbReference type="InterPro" id="IPR027417">
    <property type="entry name" value="P-loop_NTPase"/>
</dbReference>
<dbReference type="PANTHER" id="PTHR24133">
    <property type="entry name" value="ANKYRIN DOMAIN-CONTAINING"/>
    <property type="match status" value="1"/>
</dbReference>
<sequence>MEQLSRLGLFTRFPQYYGLDWIMDVLRPHLECQKSSAMILCGKHGIGKSALSYYVYKSLLRKHRSSDMIITYFSFDARDHRRRSVTSMLSNIICQILANEPDLFFQTTEPPQKDDLRWTEGNMWIQLRSIVRRVKGKSLVLVVDSVHDCDTYDPEELLRNLVNLEFARPEGFKLLCTTGIGLITPGIDPVTTFTIDTLSQFKQSWNVYIGSLAKDVISESPRFTAVHDSVTECLTRSEGFLHSTLVAHRIRTITSLSRPSNIKADLSQLKLNLKDTVLGMVKESPPWVASAVSWIMFANRPLKPLELAVAVALEESTPSPSPIQTIDELWIPRDMAGDLKRQLGPLVNVEDEEIRISHPYAGRVLQEWVNSTPEATRLSYKTLTRLCLEYIHLCLKQKSGKETTIPNEISFQFLEYILEHWHMHYREAKADSANAAVDDEIDDLVYSLFTTPSYFSWLRPLGSLSSSISSVDDDILCPLHLAAQLGVLDVVKRMIPEPDNDSITTLQIACRYCHLDIVVHLVQGIDEASKVEMELDLACLRGDAAILNALLKRLKQLSPETKAPAYILINACKIGHRAIAKSLVEAGANVKGAEGPLALEQAVDQGHLDVVDFLLKQEVDVNVVSSDKSSPLHRSIRRGYSHISDRLLEVGGIRDLADADGITALHLAARSGDVTLVKKIINLPRQIPEYSKTVSSPLHEAATGGHLEVIRILLDKGMPIDSPDSNGRTALFLALSKNHVEVISELFSRGAVITFGNDYSASALKQAVVHGNLDATKKLIARGADVGGGEGRTGTPLTDAAIRNFADITRQLIAAGVDLDKKVDYEFDLDIMDEPAHLGWTAVHFAAYHGSAATMELFGELYHDNINMVSVSGHTPLHLAAFANKQGIVELILGNKPSIESQTPVLGGNERSITATTIPRREMKTILDVDPRSPKGRTPLHIAAMNGKLDIVQALLESGADINACDDAGMAPIHYGVASAQDSKEVVECLISNGAVLDWADKDGWTALSHAAQAGNVNVAFLLLQNGCNANAATMAARTPLHIAALNGSSKIIRYLLDYGADPNTTDQGGYSALHSACYNGSKDVVRLLLKRKAEVNAADSQGNRPLHEAARRGHTAVVERLLVAGADVNVTNGRKMTPLQRSILNRWFLTATSLLSWGANPNIRDEDGDTALTVAMMSSASDKFVETLLNHTANPDTMNNRHQTALMAAATRAPRHIPILLQSGANMFESGPGKITVLHIVASITSATKIDSIIPLLKDNNQLDIKDAEGLAPIHHAAKAPSAGMIKAFRKYGANIGERDSQGRTAMHHAVRSMPFNDFKEVFADFLRPGSENSVNVSDGDGWTPLHWACKGAGREVVQLLLLSRNNRDQIYAKCNRGWTPYDIAVFHDQEDLKKIMETALDTQLDASPGQTVATPASESRRTGLIAHGEVHEGVVCDDCLYRPLYGIRFKCNTHPDFDLCFKCRWSSDKTHQPSHGFRPMGSGPTEGPDFQNHAPVWSHDEKRRSTDQTVTRHRASPLLIERDRHAHRANTSRSRRERVRLLSASPGVTDREGSIRREIEMLEREREMMNLRSITRPENEAREAIRRVEMDRATEARVLEHMTSREMDILREVAIQRRRDSDNDRDGVRARLERDASMAGGTIRIQRLDERYSQEESSRSLLLPRREYDRSRTERRLYRGDGYLIPNRELGSDDD</sequence>
<evidence type="ECO:0000256" key="4">
    <source>
        <dbReference type="ARBA" id="ARBA00022833"/>
    </source>
</evidence>
<keyword evidence="2" id="KW-0677">Repeat</keyword>
<dbReference type="SUPFAM" id="SSF52540">
    <property type="entry name" value="P-loop containing nucleoside triphosphate hydrolases"/>
    <property type="match status" value="1"/>
</dbReference>
<keyword evidence="5" id="KW-0040">ANK repeat</keyword>
<evidence type="ECO:0000256" key="1">
    <source>
        <dbReference type="ARBA" id="ARBA00022723"/>
    </source>
</evidence>
<evidence type="ECO:0000313" key="9">
    <source>
        <dbReference type="Proteomes" id="UP000758603"/>
    </source>
</evidence>
<feature type="repeat" description="ANK" evidence="5">
    <location>
        <begin position="1102"/>
        <end position="1134"/>
    </location>
</feature>
<dbReference type="InterPro" id="IPR000433">
    <property type="entry name" value="Znf_ZZ"/>
</dbReference>
<dbReference type="Gene3D" id="3.40.50.300">
    <property type="entry name" value="P-loop containing nucleotide triphosphate hydrolases"/>
    <property type="match status" value="1"/>
</dbReference>
<dbReference type="GO" id="GO:0008270">
    <property type="term" value="F:zinc ion binding"/>
    <property type="evidence" value="ECO:0007669"/>
    <property type="project" value="UniProtKB-KW"/>
</dbReference>
<feature type="repeat" description="ANK" evidence="5">
    <location>
        <begin position="1168"/>
        <end position="1201"/>
    </location>
</feature>
<evidence type="ECO:0000256" key="3">
    <source>
        <dbReference type="ARBA" id="ARBA00022771"/>
    </source>
</evidence>
<feature type="repeat" description="ANK" evidence="5">
    <location>
        <begin position="693"/>
        <end position="725"/>
    </location>
</feature>
<evidence type="ECO:0000259" key="7">
    <source>
        <dbReference type="PROSITE" id="PS50135"/>
    </source>
</evidence>
<gene>
    <name evidence="8" type="ORF">BKA67DRAFT_563093</name>
</gene>
<dbReference type="InterPro" id="IPR002110">
    <property type="entry name" value="Ankyrin_rpt"/>
</dbReference>
<dbReference type="Pfam" id="PF24883">
    <property type="entry name" value="NPHP3_N"/>
    <property type="match status" value="1"/>
</dbReference>
<keyword evidence="4" id="KW-0862">Zinc</keyword>
<dbReference type="GeneID" id="70131536"/>
<dbReference type="Pfam" id="PF00023">
    <property type="entry name" value="Ank"/>
    <property type="match status" value="1"/>
</dbReference>
<dbReference type="Pfam" id="PF00569">
    <property type="entry name" value="ZZ"/>
    <property type="match status" value="1"/>
</dbReference>
<dbReference type="OrthoDB" id="341259at2759"/>
<dbReference type="PROSITE" id="PS50297">
    <property type="entry name" value="ANK_REP_REGION"/>
    <property type="match status" value="11"/>
</dbReference>
<dbReference type="Gene3D" id="3.30.60.90">
    <property type="match status" value="1"/>
</dbReference>
<dbReference type="InterPro" id="IPR052391">
    <property type="entry name" value="E3_Ligase-Neurotoxin"/>
</dbReference>
<dbReference type="Proteomes" id="UP000758603">
    <property type="component" value="Unassembled WGS sequence"/>
</dbReference>
<keyword evidence="9" id="KW-1185">Reference proteome</keyword>
<proteinExistence type="predicted"/>
<organism evidence="8 9">
    <name type="scientific">Truncatella angustata</name>
    <dbReference type="NCBI Taxonomy" id="152316"/>
    <lineage>
        <taxon>Eukaryota</taxon>
        <taxon>Fungi</taxon>
        <taxon>Dikarya</taxon>
        <taxon>Ascomycota</taxon>
        <taxon>Pezizomycotina</taxon>
        <taxon>Sordariomycetes</taxon>
        <taxon>Xylariomycetidae</taxon>
        <taxon>Amphisphaeriales</taxon>
        <taxon>Sporocadaceae</taxon>
        <taxon>Truncatella</taxon>
    </lineage>
</organism>
<dbReference type="PROSITE" id="PS01357">
    <property type="entry name" value="ZF_ZZ_1"/>
    <property type="match status" value="1"/>
</dbReference>
<feature type="repeat" description="ANK" evidence="5">
    <location>
        <begin position="1003"/>
        <end position="1035"/>
    </location>
</feature>
<feature type="repeat" description="ANK" evidence="5">
    <location>
        <begin position="726"/>
        <end position="758"/>
    </location>
</feature>
<protein>
    <submittedName>
        <fullName evidence="8">Ankyrin repeat-containing domain protein</fullName>
    </submittedName>
</protein>
<feature type="repeat" description="ANK" evidence="5">
    <location>
        <begin position="1270"/>
        <end position="1302"/>
    </location>
</feature>
<dbReference type="Gene3D" id="1.25.40.20">
    <property type="entry name" value="Ankyrin repeat-containing domain"/>
    <property type="match status" value="6"/>
</dbReference>
<evidence type="ECO:0000256" key="5">
    <source>
        <dbReference type="PROSITE-ProRule" id="PRU00023"/>
    </source>
</evidence>
<feature type="repeat" description="ANK" evidence="5">
    <location>
        <begin position="594"/>
        <end position="626"/>
    </location>
</feature>
<dbReference type="SMART" id="SM00248">
    <property type="entry name" value="ANK"/>
    <property type="match status" value="21"/>
</dbReference>
<reference evidence="8" key="1">
    <citation type="journal article" date="2021" name="Nat. Commun.">
        <title>Genetic determinants of endophytism in the Arabidopsis root mycobiome.</title>
        <authorList>
            <person name="Mesny F."/>
            <person name="Miyauchi S."/>
            <person name="Thiergart T."/>
            <person name="Pickel B."/>
            <person name="Atanasova L."/>
            <person name="Karlsson M."/>
            <person name="Huettel B."/>
            <person name="Barry K.W."/>
            <person name="Haridas S."/>
            <person name="Chen C."/>
            <person name="Bauer D."/>
            <person name="Andreopoulos W."/>
            <person name="Pangilinan J."/>
            <person name="LaButti K."/>
            <person name="Riley R."/>
            <person name="Lipzen A."/>
            <person name="Clum A."/>
            <person name="Drula E."/>
            <person name="Henrissat B."/>
            <person name="Kohler A."/>
            <person name="Grigoriev I.V."/>
            <person name="Martin F.M."/>
            <person name="Hacquard S."/>
        </authorList>
    </citation>
    <scope>NUCLEOTIDE SEQUENCE</scope>
    <source>
        <strain evidence="8">MPI-SDFR-AT-0073</strain>
    </source>
</reference>
<evidence type="ECO:0000256" key="2">
    <source>
        <dbReference type="ARBA" id="ARBA00022737"/>
    </source>
</evidence>
<keyword evidence="3 6" id="KW-0863">Zinc-finger</keyword>
<name>A0A9P8UJR8_9PEZI</name>
<dbReference type="CDD" id="cd02249">
    <property type="entry name" value="ZZ"/>
    <property type="match status" value="1"/>
</dbReference>
<dbReference type="PRINTS" id="PR01415">
    <property type="entry name" value="ANKYRIN"/>
</dbReference>
<dbReference type="PROSITE" id="PS50088">
    <property type="entry name" value="ANK_REPEAT"/>
    <property type="match status" value="14"/>
</dbReference>
<feature type="repeat" description="ANK" evidence="5">
    <location>
        <begin position="1069"/>
        <end position="1101"/>
    </location>
</feature>
<dbReference type="SMART" id="SM00291">
    <property type="entry name" value="ZnF_ZZ"/>
    <property type="match status" value="1"/>
</dbReference>
<dbReference type="PANTHER" id="PTHR24133:SF40">
    <property type="entry name" value="ANKYRIN REPEAT DOMAIN 44"/>
    <property type="match status" value="1"/>
</dbReference>
<accession>A0A9P8UJR8</accession>
<evidence type="ECO:0000313" key="8">
    <source>
        <dbReference type="EMBL" id="KAH6653770.1"/>
    </source>
</evidence>
<comment type="caution">
    <text evidence="8">The sequence shown here is derived from an EMBL/GenBank/DDBJ whole genome shotgun (WGS) entry which is preliminary data.</text>
</comment>
<dbReference type="SUPFAM" id="SSF48403">
    <property type="entry name" value="Ankyrin repeat"/>
    <property type="match status" value="3"/>
</dbReference>
<dbReference type="EMBL" id="JAGPXC010000004">
    <property type="protein sequence ID" value="KAH6653770.1"/>
    <property type="molecule type" value="Genomic_DNA"/>
</dbReference>
<feature type="repeat" description="ANK" evidence="5">
    <location>
        <begin position="1342"/>
        <end position="1363"/>
    </location>
</feature>
<feature type="repeat" description="ANK" evidence="5">
    <location>
        <begin position="1036"/>
        <end position="1068"/>
    </location>
</feature>
<dbReference type="InterPro" id="IPR056884">
    <property type="entry name" value="NPHP3-like_N"/>
</dbReference>
<dbReference type="Pfam" id="PF12796">
    <property type="entry name" value="Ank_2"/>
    <property type="match status" value="6"/>
</dbReference>
<evidence type="ECO:0000256" key="6">
    <source>
        <dbReference type="PROSITE-ProRule" id="PRU00228"/>
    </source>
</evidence>
<dbReference type="PROSITE" id="PS50135">
    <property type="entry name" value="ZF_ZZ_2"/>
    <property type="match status" value="1"/>
</dbReference>
<feature type="repeat" description="ANK" evidence="5">
    <location>
        <begin position="660"/>
        <end position="682"/>
    </location>
</feature>
<feature type="repeat" description="ANK" evidence="5">
    <location>
        <begin position="968"/>
        <end position="1002"/>
    </location>
</feature>
<feature type="domain" description="ZZ-type" evidence="7">
    <location>
        <begin position="1433"/>
        <end position="1487"/>
    </location>
</feature>
<feature type="repeat" description="ANK" evidence="5">
    <location>
        <begin position="935"/>
        <end position="967"/>
    </location>
</feature>